<dbReference type="GO" id="GO:0016301">
    <property type="term" value="F:kinase activity"/>
    <property type="evidence" value="ECO:0007669"/>
    <property type="project" value="UniProtKB-KW"/>
</dbReference>
<protein>
    <submittedName>
        <fullName evidence="2">Phosphatidylinositol phosphate kinase</fullName>
    </submittedName>
</protein>
<dbReference type="PANTHER" id="PTHR43215">
    <property type="entry name" value="RADIAL SPOKE HEAD 1 HOMOLOG"/>
    <property type="match status" value="1"/>
</dbReference>
<dbReference type="Gene3D" id="2.20.110.10">
    <property type="entry name" value="Histone H3 K4-specific methyltransferase SET7/9 N-terminal domain"/>
    <property type="match status" value="1"/>
</dbReference>
<evidence type="ECO:0000313" key="2">
    <source>
        <dbReference type="EMBL" id="ATZ81018.1"/>
    </source>
</evidence>
<name>A0A2H4UVR1_9VIRU</name>
<dbReference type="Pfam" id="PF02493">
    <property type="entry name" value="MORN"/>
    <property type="match status" value="2"/>
</dbReference>
<dbReference type="PANTHER" id="PTHR43215:SF14">
    <property type="entry name" value="RADIAL SPOKE HEAD 1 HOMOLOG"/>
    <property type="match status" value="1"/>
</dbReference>
<keyword evidence="3" id="KW-1185">Reference proteome</keyword>
<keyword evidence="1" id="KW-0677">Repeat</keyword>
<sequence>MKNKFHGYGVYIRDNGDKYDGEYKNGKCHGHGVMIYANGCEDDGEWENDEIK</sequence>
<accession>A0A2H4UVR1</accession>
<dbReference type="EMBL" id="MF782455">
    <property type="protein sequence ID" value="ATZ81018.1"/>
    <property type="molecule type" value="Genomic_DNA"/>
</dbReference>
<keyword evidence="2" id="KW-0808">Transferase</keyword>
<dbReference type="InterPro" id="IPR003409">
    <property type="entry name" value="MORN"/>
</dbReference>
<keyword evidence="2" id="KW-0418">Kinase</keyword>
<organism evidence="2">
    <name type="scientific">Bodo saltans virus</name>
    <dbReference type="NCBI Taxonomy" id="2024608"/>
    <lineage>
        <taxon>Viruses</taxon>
        <taxon>Varidnaviria</taxon>
        <taxon>Bamfordvirae</taxon>
        <taxon>Nucleocytoviricota</taxon>
        <taxon>Megaviricetes</taxon>
        <taxon>Imitervirales</taxon>
        <taxon>Mimiviridae</taxon>
        <taxon>Klosneuvirinae</taxon>
        <taxon>Theiavirus</taxon>
        <taxon>Theiavirus salishense</taxon>
    </lineage>
</organism>
<gene>
    <name evidence="2" type="ORF">BMW23_0973</name>
</gene>
<dbReference type="Proteomes" id="UP000240325">
    <property type="component" value="Segment"/>
</dbReference>
<evidence type="ECO:0000313" key="3">
    <source>
        <dbReference type="Proteomes" id="UP000240325"/>
    </source>
</evidence>
<evidence type="ECO:0000256" key="1">
    <source>
        <dbReference type="ARBA" id="ARBA00022737"/>
    </source>
</evidence>
<proteinExistence type="predicted"/>
<reference evidence="2" key="1">
    <citation type="journal article" date="2017" name="Elife">
        <title>The kinetoplastid-infecting Bodo saltans virus (BsV), a window into the most abundant giant viruses in the sea.</title>
        <authorList>
            <person name="Deeg C.M."/>
            <person name="Chow C.-E.T."/>
            <person name="Suttle C.A."/>
        </authorList>
    </citation>
    <scope>NUCLEOTIDE SEQUENCE</scope>
    <source>
        <strain evidence="2">NG1</strain>
    </source>
</reference>
<dbReference type="SUPFAM" id="SSF82185">
    <property type="entry name" value="Histone H3 K4-specific methyltransferase SET7/9 N-terminal domain"/>
    <property type="match status" value="1"/>
</dbReference>
<dbReference type="SMART" id="SM00698">
    <property type="entry name" value="MORN"/>
    <property type="match status" value="1"/>
</dbReference>